<evidence type="ECO:0000259" key="12">
    <source>
        <dbReference type="Pfam" id="PF21088"/>
    </source>
</evidence>
<keyword evidence="6 8" id="KW-0472">Membrane</keyword>
<feature type="domain" description="Mechanosensitive ion channel MscS C-terminal" evidence="11">
    <location>
        <begin position="436"/>
        <end position="518"/>
    </location>
</feature>
<evidence type="ECO:0000256" key="3">
    <source>
        <dbReference type="ARBA" id="ARBA00022475"/>
    </source>
</evidence>
<keyword evidence="4 8" id="KW-0812">Transmembrane</keyword>
<evidence type="ECO:0000256" key="8">
    <source>
        <dbReference type="SAM" id="Phobius"/>
    </source>
</evidence>
<evidence type="ECO:0000259" key="10">
    <source>
        <dbReference type="Pfam" id="PF00924"/>
    </source>
</evidence>
<dbReference type="Pfam" id="PF00924">
    <property type="entry name" value="MS_channel_2nd"/>
    <property type="match status" value="1"/>
</dbReference>
<dbReference type="InterPro" id="IPR011066">
    <property type="entry name" value="MscS_channel_C_sf"/>
</dbReference>
<protein>
    <submittedName>
        <fullName evidence="13">Mechanosensitive ion channel</fullName>
    </submittedName>
</protein>
<accession>A0ABS8NH63</accession>
<evidence type="ECO:0000256" key="9">
    <source>
        <dbReference type="SAM" id="SignalP"/>
    </source>
</evidence>
<evidence type="ECO:0000256" key="2">
    <source>
        <dbReference type="ARBA" id="ARBA00008017"/>
    </source>
</evidence>
<dbReference type="Pfam" id="PF21088">
    <property type="entry name" value="MS_channel_1st"/>
    <property type="match status" value="1"/>
</dbReference>
<feature type="domain" description="Mechanosensitive ion channel MscS" evidence="10">
    <location>
        <begin position="363"/>
        <end position="429"/>
    </location>
</feature>
<proteinExistence type="inferred from homology"/>
<feature type="domain" description="Mechanosensitive ion channel transmembrane helices 2/3" evidence="12">
    <location>
        <begin position="322"/>
        <end position="362"/>
    </location>
</feature>
<dbReference type="RefSeq" id="WP_230273848.1">
    <property type="nucleotide sequence ID" value="NZ_JAJKFW010000022.1"/>
</dbReference>
<comment type="caution">
    <text evidence="13">The sequence shown here is derived from an EMBL/GenBank/DDBJ whole genome shotgun (WGS) entry which is preliminary data.</text>
</comment>
<evidence type="ECO:0000259" key="11">
    <source>
        <dbReference type="Pfam" id="PF21082"/>
    </source>
</evidence>
<feature type="region of interest" description="Disordered" evidence="7">
    <location>
        <begin position="132"/>
        <end position="192"/>
    </location>
</feature>
<gene>
    <name evidence="13" type="ORF">LOC71_11470</name>
</gene>
<evidence type="ECO:0000313" key="14">
    <source>
        <dbReference type="Proteomes" id="UP001430306"/>
    </source>
</evidence>
<dbReference type="SUPFAM" id="SSF50182">
    <property type="entry name" value="Sm-like ribonucleoproteins"/>
    <property type="match status" value="1"/>
</dbReference>
<name>A0ABS8NH63_9BACT</name>
<dbReference type="InterPro" id="IPR049142">
    <property type="entry name" value="MS_channel_1st"/>
</dbReference>
<dbReference type="Gene3D" id="3.30.70.100">
    <property type="match status" value="1"/>
</dbReference>
<evidence type="ECO:0000256" key="1">
    <source>
        <dbReference type="ARBA" id="ARBA00004651"/>
    </source>
</evidence>
<dbReference type="SUPFAM" id="SSF82861">
    <property type="entry name" value="Mechanosensitive channel protein MscS (YggB), transmembrane region"/>
    <property type="match status" value="1"/>
</dbReference>
<evidence type="ECO:0000313" key="13">
    <source>
        <dbReference type="EMBL" id="MCC9642897.1"/>
    </source>
</evidence>
<dbReference type="InterPro" id="IPR010920">
    <property type="entry name" value="LSM_dom_sf"/>
</dbReference>
<dbReference type="Gene3D" id="1.10.287.1260">
    <property type="match status" value="1"/>
</dbReference>
<dbReference type="PANTHER" id="PTHR30221">
    <property type="entry name" value="SMALL-CONDUCTANCE MECHANOSENSITIVE CHANNEL"/>
    <property type="match status" value="1"/>
</dbReference>
<dbReference type="InterPro" id="IPR011014">
    <property type="entry name" value="MscS_channel_TM-2"/>
</dbReference>
<feature type="chain" id="PRO_5047528251" evidence="9">
    <location>
        <begin position="36"/>
        <end position="537"/>
    </location>
</feature>
<feature type="compositionally biased region" description="Acidic residues" evidence="7">
    <location>
        <begin position="166"/>
        <end position="178"/>
    </location>
</feature>
<feature type="signal peptide" evidence="9">
    <location>
        <begin position="1"/>
        <end position="35"/>
    </location>
</feature>
<dbReference type="InterPro" id="IPR045275">
    <property type="entry name" value="MscS_archaea/bacteria_type"/>
</dbReference>
<dbReference type="EMBL" id="JAJKFW010000022">
    <property type="protein sequence ID" value="MCC9642897.1"/>
    <property type="molecule type" value="Genomic_DNA"/>
</dbReference>
<evidence type="ECO:0000256" key="4">
    <source>
        <dbReference type="ARBA" id="ARBA00022692"/>
    </source>
</evidence>
<keyword evidence="3" id="KW-1003">Cell membrane</keyword>
<feature type="transmembrane region" description="Helical" evidence="8">
    <location>
        <begin position="318"/>
        <end position="337"/>
    </location>
</feature>
<keyword evidence="5 8" id="KW-1133">Transmembrane helix</keyword>
<feature type="compositionally biased region" description="Polar residues" evidence="7">
    <location>
        <begin position="179"/>
        <end position="192"/>
    </location>
</feature>
<evidence type="ECO:0000256" key="5">
    <source>
        <dbReference type="ARBA" id="ARBA00022989"/>
    </source>
</evidence>
<dbReference type="InterPro" id="IPR049278">
    <property type="entry name" value="MS_channel_C"/>
</dbReference>
<keyword evidence="9" id="KW-0732">Signal</keyword>
<dbReference type="Pfam" id="PF21082">
    <property type="entry name" value="MS_channel_3rd"/>
    <property type="match status" value="1"/>
</dbReference>
<sequence length="537" mass="58333">MFCTPRHSATSHNTLRVLCSTWIAAICLVGSTCLAQDSDSKEASAETPKPAPLTTADPQVPLDNLKVMVKPLTQDELAIEADAWFELLKSKARQIAVAKLSVKKTSEALAADDQETASESLEAAEEVRRLADDAAKQAEESVTQAAKENLGITEDDSSGTGAPNEDANEEDADAENIDQDTSTEPADNGVTPTANAAAEMKTELLEDITVLQDERTSLSDRLSVVLDSWEAKGGEVESYRQYIVAVSGVEFDTTDAEAAWSTVVGWFISKEGGQRWAWNILKFVLILLIAYVLSKILAGMVNWLLERKIHLSQLAERLIANTIRNVLLAVGFAVALTALEVDIAPILAAIGATGLVVGLALQDTLSNFASGLMILVNRPFDVGDVVNAGGVTGKVHQMNLVSTTFHTFDNQTIYVPNNEIWNNVITNITANDKRRVDMEFGIGYSDDFEEAEQIITDVVKAHELVLSDPEPVVVTHALADSSVNIVCRPWAATTDWWQVKTEVTREVKRRFDAAGISIPFPQQDVHIYQTSAPNGNE</sequence>
<dbReference type="PANTHER" id="PTHR30221:SF1">
    <property type="entry name" value="SMALL-CONDUCTANCE MECHANOSENSITIVE CHANNEL"/>
    <property type="match status" value="1"/>
</dbReference>
<dbReference type="Gene3D" id="2.30.30.60">
    <property type="match status" value="1"/>
</dbReference>
<comment type="subcellular location">
    <subcellularLocation>
        <location evidence="1">Cell membrane</location>
        <topology evidence="1">Multi-pass membrane protein</topology>
    </subcellularLocation>
</comment>
<evidence type="ECO:0000256" key="7">
    <source>
        <dbReference type="SAM" id="MobiDB-lite"/>
    </source>
</evidence>
<feature type="transmembrane region" description="Helical" evidence="8">
    <location>
        <begin position="276"/>
        <end position="297"/>
    </location>
</feature>
<evidence type="ECO:0000256" key="6">
    <source>
        <dbReference type="ARBA" id="ARBA00023136"/>
    </source>
</evidence>
<dbReference type="Proteomes" id="UP001430306">
    <property type="component" value="Unassembled WGS sequence"/>
</dbReference>
<organism evidence="13 14">
    <name type="scientific">Rhodopirellula halodulae</name>
    <dbReference type="NCBI Taxonomy" id="2894198"/>
    <lineage>
        <taxon>Bacteria</taxon>
        <taxon>Pseudomonadati</taxon>
        <taxon>Planctomycetota</taxon>
        <taxon>Planctomycetia</taxon>
        <taxon>Pirellulales</taxon>
        <taxon>Pirellulaceae</taxon>
        <taxon>Rhodopirellula</taxon>
    </lineage>
</organism>
<dbReference type="InterPro" id="IPR023408">
    <property type="entry name" value="MscS_beta-dom_sf"/>
</dbReference>
<dbReference type="SUPFAM" id="SSF82689">
    <property type="entry name" value="Mechanosensitive channel protein MscS (YggB), C-terminal domain"/>
    <property type="match status" value="1"/>
</dbReference>
<comment type="similarity">
    <text evidence="2">Belongs to the MscS (TC 1.A.23) family.</text>
</comment>
<reference evidence="13" key="1">
    <citation type="submission" date="2021-11" db="EMBL/GenBank/DDBJ databases">
        <title>Genome sequence.</title>
        <authorList>
            <person name="Sun Q."/>
        </authorList>
    </citation>
    <scope>NUCLEOTIDE SEQUENCE</scope>
    <source>
        <strain evidence="13">JC740</strain>
    </source>
</reference>
<dbReference type="InterPro" id="IPR006685">
    <property type="entry name" value="MscS_channel_2nd"/>
</dbReference>
<keyword evidence="14" id="KW-1185">Reference proteome</keyword>